<feature type="region of interest" description="Disordered" evidence="1">
    <location>
        <begin position="139"/>
        <end position="303"/>
    </location>
</feature>
<reference evidence="2 3" key="1">
    <citation type="journal article" date="2024" name="Science">
        <title>Giant polyketide synthase enzymes in the biosynthesis of giant marine polyether toxins.</title>
        <authorList>
            <person name="Fallon T.R."/>
            <person name="Shende V.V."/>
            <person name="Wierzbicki I.H."/>
            <person name="Pendleton A.L."/>
            <person name="Watervoot N.F."/>
            <person name="Auber R.P."/>
            <person name="Gonzalez D.J."/>
            <person name="Wisecaver J.H."/>
            <person name="Moore B.S."/>
        </authorList>
    </citation>
    <scope>NUCLEOTIDE SEQUENCE [LARGE SCALE GENOMIC DNA]</scope>
    <source>
        <strain evidence="2 3">12B1</strain>
    </source>
</reference>
<proteinExistence type="predicted"/>
<evidence type="ECO:0000313" key="3">
    <source>
        <dbReference type="Proteomes" id="UP001515480"/>
    </source>
</evidence>
<feature type="compositionally biased region" description="Basic and acidic residues" evidence="1">
    <location>
        <begin position="235"/>
        <end position="255"/>
    </location>
</feature>
<feature type="compositionally biased region" description="Low complexity" evidence="1">
    <location>
        <begin position="287"/>
        <end position="298"/>
    </location>
</feature>
<comment type="caution">
    <text evidence="2">The sequence shown here is derived from an EMBL/GenBank/DDBJ whole genome shotgun (WGS) entry which is preliminary data.</text>
</comment>
<dbReference type="AlphaFoldDB" id="A0AB34KA23"/>
<feature type="compositionally biased region" description="Polar residues" evidence="1">
    <location>
        <begin position="156"/>
        <end position="172"/>
    </location>
</feature>
<feature type="compositionally biased region" description="Polar residues" evidence="1">
    <location>
        <begin position="183"/>
        <end position="197"/>
    </location>
</feature>
<protein>
    <submittedName>
        <fullName evidence="2">Uncharacterized protein</fullName>
    </submittedName>
</protein>
<evidence type="ECO:0000256" key="1">
    <source>
        <dbReference type="SAM" id="MobiDB-lite"/>
    </source>
</evidence>
<accession>A0AB34KA23</accession>
<gene>
    <name evidence="2" type="ORF">AB1Y20_000426</name>
</gene>
<keyword evidence="3" id="KW-1185">Reference proteome</keyword>
<dbReference type="EMBL" id="JBGBPQ010000001">
    <property type="protein sequence ID" value="KAL1529480.1"/>
    <property type="molecule type" value="Genomic_DNA"/>
</dbReference>
<feature type="compositionally biased region" description="Polar residues" evidence="1">
    <location>
        <begin position="268"/>
        <end position="283"/>
    </location>
</feature>
<dbReference type="Proteomes" id="UP001515480">
    <property type="component" value="Unassembled WGS sequence"/>
</dbReference>
<evidence type="ECO:0000313" key="2">
    <source>
        <dbReference type="EMBL" id="KAL1529480.1"/>
    </source>
</evidence>
<organism evidence="2 3">
    <name type="scientific">Prymnesium parvum</name>
    <name type="common">Toxic golden alga</name>
    <dbReference type="NCBI Taxonomy" id="97485"/>
    <lineage>
        <taxon>Eukaryota</taxon>
        <taxon>Haptista</taxon>
        <taxon>Haptophyta</taxon>
        <taxon>Prymnesiophyceae</taxon>
        <taxon>Prymnesiales</taxon>
        <taxon>Prymnesiaceae</taxon>
        <taxon>Prymnesium</taxon>
    </lineage>
</organism>
<name>A0AB34KA23_PRYPA</name>
<sequence>MERVTVRAYGCGAVGYVCLPSGARCSLARLREHIESQLGSLAALPVPFSFVRGGLLVSRPQEAFEELIAPEVFIARSEPGTHQLESPSTWPDSADELACMSFRLDATHQPLVQQWVDAFGYLSEREQLEAMALLRLRHPTSAGSPEGAPSGPHLLNASSPQRRTPNYSLSRQSRARRPGSCEMNGSRSADSLRTRSVSPRWGSTDGSQPASASGTPPRASRVWHDAASPGSAASLDDRIEQSHNAKEFRREHEMQVSEAQQLHAGRSCTPTSRKANLSRSSPAAFSKPATPKTPTDAPQHAHNGVSLSSAMRKCCLSRNSSASALDRLILVGEHRENCTHKMQESPRATTVKHERSPYTLQDRSCEGSPVAFGSGRPQRPDEVVLLSTTLAPRLGRQGDVLGVF</sequence>
<feature type="compositionally biased region" description="Polar residues" evidence="1">
    <location>
        <begin position="204"/>
        <end position="214"/>
    </location>
</feature>